<dbReference type="PANTHER" id="PTHR45801">
    <property type="entry name" value="OS07G0101800 PROTEIN"/>
    <property type="match status" value="1"/>
</dbReference>
<evidence type="ECO:0000256" key="1">
    <source>
        <dbReference type="ARBA" id="ARBA00004123"/>
    </source>
</evidence>
<keyword evidence="6" id="KW-0804">Transcription</keyword>
<evidence type="ECO:0000256" key="6">
    <source>
        <dbReference type="ARBA" id="ARBA00023163"/>
    </source>
</evidence>
<dbReference type="InterPro" id="IPR013087">
    <property type="entry name" value="Znf_C2H2_type"/>
</dbReference>
<keyword evidence="2" id="KW-0479">Metal-binding</keyword>
<evidence type="ECO:0000313" key="11">
    <source>
        <dbReference type="Proteomes" id="UP000250235"/>
    </source>
</evidence>
<dbReference type="InterPro" id="IPR036236">
    <property type="entry name" value="Znf_C2H2_sf"/>
</dbReference>
<dbReference type="PANTHER" id="PTHR45801:SF94">
    <property type="entry name" value="ZINC FINGER PROTEIN 10"/>
    <property type="match status" value="1"/>
</dbReference>
<dbReference type="SMART" id="SM00355">
    <property type="entry name" value="ZnF_C2H2"/>
    <property type="match status" value="1"/>
</dbReference>
<evidence type="ECO:0000256" key="5">
    <source>
        <dbReference type="ARBA" id="ARBA00023015"/>
    </source>
</evidence>
<keyword evidence="5" id="KW-0805">Transcription regulation</keyword>
<keyword evidence="3 8" id="KW-0863">Zinc-finger</keyword>
<comment type="subcellular location">
    <subcellularLocation>
        <location evidence="1">Nucleus</location>
    </subcellularLocation>
</comment>
<evidence type="ECO:0000256" key="4">
    <source>
        <dbReference type="ARBA" id="ARBA00022833"/>
    </source>
</evidence>
<evidence type="ECO:0000256" key="3">
    <source>
        <dbReference type="ARBA" id="ARBA00022771"/>
    </source>
</evidence>
<evidence type="ECO:0000256" key="8">
    <source>
        <dbReference type="PROSITE-ProRule" id="PRU00042"/>
    </source>
</evidence>
<feature type="domain" description="C2H2-type" evidence="9">
    <location>
        <begin position="56"/>
        <end position="83"/>
    </location>
</feature>
<evidence type="ECO:0000313" key="10">
    <source>
        <dbReference type="EMBL" id="KZV25136.1"/>
    </source>
</evidence>
<dbReference type="OrthoDB" id="1708403at2759"/>
<dbReference type="Gene3D" id="3.30.160.60">
    <property type="entry name" value="Classic Zinc Finger"/>
    <property type="match status" value="1"/>
</dbReference>
<proteinExistence type="predicted"/>
<dbReference type="Pfam" id="PF13912">
    <property type="entry name" value="zf-C2H2_6"/>
    <property type="match status" value="1"/>
</dbReference>
<gene>
    <name evidence="10" type="ORF">F511_42869</name>
</gene>
<evidence type="ECO:0000256" key="7">
    <source>
        <dbReference type="ARBA" id="ARBA00023242"/>
    </source>
</evidence>
<dbReference type="Proteomes" id="UP000250235">
    <property type="component" value="Unassembled WGS sequence"/>
</dbReference>
<dbReference type="InterPro" id="IPR052426">
    <property type="entry name" value="Plant_dev_regulator"/>
</dbReference>
<organism evidence="10 11">
    <name type="scientific">Dorcoceras hygrometricum</name>
    <dbReference type="NCBI Taxonomy" id="472368"/>
    <lineage>
        <taxon>Eukaryota</taxon>
        <taxon>Viridiplantae</taxon>
        <taxon>Streptophyta</taxon>
        <taxon>Embryophyta</taxon>
        <taxon>Tracheophyta</taxon>
        <taxon>Spermatophyta</taxon>
        <taxon>Magnoliopsida</taxon>
        <taxon>eudicotyledons</taxon>
        <taxon>Gunneridae</taxon>
        <taxon>Pentapetalae</taxon>
        <taxon>asterids</taxon>
        <taxon>lamiids</taxon>
        <taxon>Lamiales</taxon>
        <taxon>Gesneriaceae</taxon>
        <taxon>Didymocarpoideae</taxon>
        <taxon>Trichosporeae</taxon>
        <taxon>Loxocarpinae</taxon>
        <taxon>Dorcoceras</taxon>
    </lineage>
</organism>
<name>A0A2Z7AUT1_9LAMI</name>
<dbReference type="GO" id="GO:0005634">
    <property type="term" value="C:nucleus"/>
    <property type="evidence" value="ECO:0007669"/>
    <property type="project" value="UniProtKB-SubCell"/>
</dbReference>
<dbReference type="EMBL" id="KV012011">
    <property type="protein sequence ID" value="KZV25136.1"/>
    <property type="molecule type" value="Genomic_DNA"/>
</dbReference>
<keyword evidence="7" id="KW-0539">Nucleus</keyword>
<dbReference type="SUPFAM" id="SSF57667">
    <property type="entry name" value="beta-beta-alpha zinc fingers"/>
    <property type="match status" value="1"/>
</dbReference>
<dbReference type="GO" id="GO:0008270">
    <property type="term" value="F:zinc ion binding"/>
    <property type="evidence" value="ECO:0007669"/>
    <property type="project" value="UniProtKB-KW"/>
</dbReference>
<reference evidence="10 11" key="1">
    <citation type="journal article" date="2015" name="Proc. Natl. Acad. Sci. U.S.A.">
        <title>The resurrection genome of Boea hygrometrica: A blueprint for survival of dehydration.</title>
        <authorList>
            <person name="Xiao L."/>
            <person name="Yang G."/>
            <person name="Zhang L."/>
            <person name="Yang X."/>
            <person name="Zhao S."/>
            <person name="Ji Z."/>
            <person name="Zhou Q."/>
            <person name="Hu M."/>
            <person name="Wang Y."/>
            <person name="Chen M."/>
            <person name="Xu Y."/>
            <person name="Jin H."/>
            <person name="Xiao X."/>
            <person name="Hu G."/>
            <person name="Bao F."/>
            <person name="Hu Y."/>
            <person name="Wan P."/>
            <person name="Li L."/>
            <person name="Deng X."/>
            <person name="Kuang T."/>
            <person name="Xiang C."/>
            <person name="Zhu J.K."/>
            <person name="Oliver M.J."/>
            <person name="He Y."/>
        </authorList>
    </citation>
    <scope>NUCLEOTIDE SEQUENCE [LARGE SCALE GENOMIC DNA]</scope>
    <source>
        <strain evidence="11">cv. XS01</strain>
    </source>
</reference>
<evidence type="ECO:0000259" key="9">
    <source>
        <dbReference type="PROSITE" id="PS50157"/>
    </source>
</evidence>
<keyword evidence="11" id="KW-1185">Reference proteome</keyword>
<keyword evidence="4" id="KW-0862">Zinc</keyword>
<evidence type="ECO:0000256" key="2">
    <source>
        <dbReference type="ARBA" id="ARBA00022723"/>
    </source>
</evidence>
<sequence length="269" mass="29957">MEGARYWMWAKTTADPNTQILSAAATNSFSDSWEEQAFAFDAAGTLGGCVWPPRSYSCSFCRREFRSAQALGGHMNVHRRERARLKQSPTTDQVAASYTSQISSLLYKNPNPEISDTWAVSDSRNISIRNPSPPATKDTSALCFFSPFLQQNLKNITVSSITDEKDHVLDSIKDQEKSPYTIEPNSTEDCSKLDLSVSLTLEVCPTDTNGSNDEEVGGCKRRRFESKPLNFVQQSSKKGRFQTDVFTMPSGSEEELDLELRLGDAPKVK</sequence>
<dbReference type="PROSITE" id="PS50157">
    <property type="entry name" value="ZINC_FINGER_C2H2_2"/>
    <property type="match status" value="1"/>
</dbReference>
<dbReference type="AlphaFoldDB" id="A0A2Z7AUT1"/>
<dbReference type="PROSITE" id="PS00028">
    <property type="entry name" value="ZINC_FINGER_C2H2_1"/>
    <property type="match status" value="1"/>
</dbReference>
<accession>A0A2Z7AUT1</accession>
<protein>
    <submittedName>
        <fullName evidence="10">Zinc-finger protein 10</fullName>
    </submittedName>
</protein>